<gene>
    <name evidence="3" type="ORF">FHX76_000504</name>
</gene>
<dbReference type="InterPro" id="IPR056003">
    <property type="entry name" value="CT398_CC_hairpin"/>
</dbReference>
<accession>A0A7X5QZ36</accession>
<dbReference type="Proteomes" id="UP000541033">
    <property type="component" value="Unassembled WGS sequence"/>
</dbReference>
<dbReference type="AlphaFoldDB" id="A0A7X5QZ36"/>
<evidence type="ECO:0000313" key="3">
    <source>
        <dbReference type="EMBL" id="NIH52636.1"/>
    </source>
</evidence>
<dbReference type="RefSeq" id="WP_167147472.1">
    <property type="nucleotide sequence ID" value="NZ_JAAMOX010000001.1"/>
</dbReference>
<evidence type="ECO:0000256" key="1">
    <source>
        <dbReference type="SAM" id="Coils"/>
    </source>
</evidence>
<keyword evidence="1" id="KW-0175">Coiled coil</keyword>
<feature type="domain" description="CT398-like coiled coil hairpin" evidence="2">
    <location>
        <begin position="14"/>
        <end position="192"/>
    </location>
</feature>
<evidence type="ECO:0000259" key="2">
    <source>
        <dbReference type="Pfam" id="PF24481"/>
    </source>
</evidence>
<feature type="coiled-coil region" evidence="1">
    <location>
        <begin position="58"/>
        <end position="150"/>
    </location>
</feature>
<organism evidence="3 4">
    <name type="scientific">Lysinibacter cavernae</name>
    <dbReference type="NCBI Taxonomy" id="1640652"/>
    <lineage>
        <taxon>Bacteria</taxon>
        <taxon>Bacillati</taxon>
        <taxon>Actinomycetota</taxon>
        <taxon>Actinomycetes</taxon>
        <taxon>Micrococcales</taxon>
        <taxon>Microbacteriaceae</taxon>
        <taxon>Lysinibacter</taxon>
    </lineage>
</organism>
<sequence length="244" mass="26715">MKASQGQQKKLLDVQAVDNRLGRLNHQEKTLPERKALSDLQAGLSSAKETAIRARGIVEASQLEIRRLEDDVATVRARAARDEQRMATSTNSKEAVVLEGELETLARRTAELEEVTLVVMERLEAEEAVLAEAEAALAGINDQRIELEKKIAEAIVSIGLEREEATDQRQALVAEIDPELLSLYEETRQRYGIGAALIRRGISEGSNMALTESDLASIRAAAPDEIIFCKDSGAILVRTNESGL</sequence>
<comment type="caution">
    <text evidence="3">The sequence shown here is derived from an EMBL/GenBank/DDBJ whole genome shotgun (WGS) entry which is preliminary data.</text>
</comment>
<keyword evidence="4" id="KW-1185">Reference proteome</keyword>
<proteinExistence type="predicted"/>
<dbReference type="Pfam" id="PF24481">
    <property type="entry name" value="CT398_CC"/>
    <property type="match status" value="1"/>
</dbReference>
<protein>
    <recommendedName>
        <fullName evidence="2">CT398-like coiled coil hairpin domain-containing protein</fullName>
    </recommendedName>
</protein>
<reference evidence="3 4" key="1">
    <citation type="submission" date="2020-02" db="EMBL/GenBank/DDBJ databases">
        <title>Sequencing the genomes of 1000 actinobacteria strains.</title>
        <authorList>
            <person name="Klenk H.-P."/>
        </authorList>
    </citation>
    <scope>NUCLEOTIDE SEQUENCE [LARGE SCALE GENOMIC DNA]</scope>
    <source>
        <strain evidence="3 4">DSM 27960</strain>
    </source>
</reference>
<dbReference type="Gene3D" id="1.10.287.1490">
    <property type="match status" value="1"/>
</dbReference>
<dbReference type="EMBL" id="JAAMOX010000001">
    <property type="protein sequence ID" value="NIH52636.1"/>
    <property type="molecule type" value="Genomic_DNA"/>
</dbReference>
<name>A0A7X5QZ36_9MICO</name>
<evidence type="ECO:0000313" key="4">
    <source>
        <dbReference type="Proteomes" id="UP000541033"/>
    </source>
</evidence>